<organism evidence="1">
    <name type="scientific">Arundo donax</name>
    <name type="common">Giant reed</name>
    <name type="synonym">Donax arundinaceus</name>
    <dbReference type="NCBI Taxonomy" id="35708"/>
    <lineage>
        <taxon>Eukaryota</taxon>
        <taxon>Viridiplantae</taxon>
        <taxon>Streptophyta</taxon>
        <taxon>Embryophyta</taxon>
        <taxon>Tracheophyta</taxon>
        <taxon>Spermatophyta</taxon>
        <taxon>Magnoliopsida</taxon>
        <taxon>Liliopsida</taxon>
        <taxon>Poales</taxon>
        <taxon>Poaceae</taxon>
        <taxon>PACMAD clade</taxon>
        <taxon>Arundinoideae</taxon>
        <taxon>Arundineae</taxon>
        <taxon>Arundo</taxon>
    </lineage>
</organism>
<name>A0A0A9B1M4_ARUDO</name>
<dbReference type="EMBL" id="GBRH01242835">
    <property type="protein sequence ID" value="JAD55060.1"/>
    <property type="molecule type" value="Transcribed_RNA"/>
</dbReference>
<protein>
    <submittedName>
        <fullName evidence="1">Uncharacterized protein</fullName>
    </submittedName>
</protein>
<evidence type="ECO:0000313" key="1">
    <source>
        <dbReference type="EMBL" id="JAD55060.1"/>
    </source>
</evidence>
<reference evidence="1" key="2">
    <citation type="journal article" date="2015" name="Data Brief">
        <title>Shoot transcriptome of the giant reed, Arundo donax.</title>
        <authorList>
            <person name="Barrero R.A."/>
            <person name="Guerrero F.D."/>
            <person name="Moolhuijzen P."/>
            <person name="Goolsby J.A."/>
            <person name="Tidwell J."/>
            <person name="Bellgard S.E."/>
            <person name="Bellgard M.I."/>
        </authorList>
    </citation>
    <scope>NUCLEOTIDE SEQUENCE</scope>
    <source>
        <tissue evidence="1">Shoot tissue taken approximately 20 cm above the soil surface</tissue>
    </source>
</reference>
<reference evidence="1" key="1">
    <citation type="submission" date="2014-09" db="EMBL/GenBank/DDBJ databases">
        <authorList>
            <person name="Magalhaes I.L.F."/>
            <person name="Oliveira U."/>
            <person name="Santos F.R."/>
            <person name="Vidigal T.H.D.A."/>
            <person name="Brescovit A.D."/>
            <person name="Santos A.J."/>
        </authorList>
    </citation>
    <scope>NUCLEOTIDE SEQUENCE</scope>
    <source>
        <tissue evidence="1">Shoot tissue taken approximately 20 cm above the soil surface</tissue>
    </source>
</reference>
<accession>A0A0A9B1M4</accession>
<proteinExistence type="predicted"/>
<sequence>MELIRYYRLG</sequence>